<dbReference type="STRING" id="1703345.A3860_21230"/>
<protein>
    <recommendedName>
        <fullName evidence="3">BACON domain-containing protein</fullName>
    </recommendedName>
</protein>
<dbReference type="Proteomes" id="UP000192796">
    <property type="component" value="Unassembled WGS sequence"/>
</dbReference>
<name>A0A1V9G041_9BACT</name>
<dbReference type="Gene3D" id="2.60.40.10">
    <property type="entry name" value="Immunoglobulins"/>
    <property type="match status" value="1"/>
</dbReference>
<keyword evidence="2" id="KW-1185">Reference proteome</keyword>
<reference evidence="1 2" key="1">
    <citation type="submission" date="2016-03" db="EMBL/GenBank/DDBJ databases">
        <title>Niastella vici sp. nov., isolated from farmland soil.</title>
        <authorList>
            <person name="Chen L."/>
            <person name="Wang D."/>
            <person name="Yang S."/>
            <person name="Wang G."/>
        </authorList>
    </citation>
    <scope>NUCLEOTIDE SEQUENCE [LARGE SCALE GENOMIC DNA]</scope>
    <source>
        <strain evidence="1 2">DJ57</strain>
    </source>
</reference>
<organism evidence="1 2">
    <name type="scientific">Niastella vici</name>
    <dbReference type="NCBI Taxonomy" id="1703345"/>
    <lineage>
        <taxon>Bacteria</taxon>
        <taxon>Pseudomonadati</taxon>
        <taxon>Bacteroidota</taxon>
        <taxon>Chitinophagia</taxon>
        <taxon>Chitinophagales</taxon>
        <taxon>Chitinophagaceae</taxon>
        <taxon>Niastella</taxon>
    </lineage>
</organism>
<evidence type="ECO:0000313" key="2">
    <source>
        <dbReference type="Proteomes" id="UP000192796"/>
    </source>
</evidence>
<dbReference type="InterPro" id="IPR013783">
    <property type="entry name" value="Ig-like_fold"/>
</dbReference>
<evidence type="ECO:0000313" key="1">
    <source>
        <dbReference type="EMBL" id="OQP63950.1"/>
    </source>
</evidence>
<comment type="caution">
    <text evidence="1">The sequence shown here is derived from an EMBL/GenBank/DDBJ whole genome shotgun (WGS) entry which is preliminary data.</text>
</comment>
<gene>
    <name evidence="1" type="ORF">A3860_21230</name>
</gene>
<dbReference type="EMBL" id="LVYD01000043">
    <property type="protein sequence ID" value="OQP63950.1"/>
    <property type="molecule type" value="Genomic_DNA"/>
</dbReference>
<accession>A0A1V9G041</accession>
<proteinExistence type="predicted"/>
<dbReference type="AlphaFoldDB" id="A0A1V9G041"/>
<evidence type="ECO:0008006" key="3">
    <source>
        <dbReference type="Google" id="ProtNLM"/>
    </source>
</evidence>
<sequence>MPPQPSPFSAALIKYTEFPAAGAKDTIVINGGTNGWWVTLPSSNWMVVSKLFGSGDFKLPVEVKANNTGVTREIDISLWPTFSQAAVVIKVKQTK</sequence>